<accession>A0AAV4ARB6</accession>
<sequence>MRRVLASDTDILIVFAVSQTGLQAPSSAALNNPLCSPTTAATTSSTIGRIKQSPMFADYSSYSNHHHHYIISNIKLSTICSDNRSNNNPNYRLYHTI</sequence>
<dbReference type="AlphaFoldDB" id="A0AAV4ARB6"/>
<dbReference type="Proteomes" id="UP000735302">
    <property type="component" value="Unassembled WGS sequence"/>
</dbReference>
<evidence type="ECO:0000313" key="2">
    <source>
        <dbReference type="Proteomes" id="UP000735302"/>
    </source>
</evidence>
<proteinExistence type="predicted"/>
<name>A0AAV4ARB6_9GAST</name>
<dbReference type="EMBL" id="BLXT01004129">
    <property type="protein sequence ID" value="GFO09860.1"/>
    <property type="molecule type" value="Genomic_DNA"/>
</dbReference>
<protein>
    <submittedName>
        <fullName evidence="1">Uncharacterized protein</fullName>
    </submittedName>
</protein>
<reference evidence="1 2" key="1">
    <citation type="journal article" date="2021" name="Elife">
        <title>Chloroplast acquisition without the gene transfer in kleptoplastic sea slugs, Plakobranchus ocellatus.</title>
        <authorList>
            <person name="Maeda T."/>
            <person name="Takahashi S."/>
            <person name="Yoshida T."/>
            <person name="Shimamura S."/>
            <person name="Takaki Y."/>
            <person name="Nagai Y."/>
            <person name="Toyoda A."/>
            <person name="Suzuki Y."/>
            <person name="Arimoto A."/>
            <person name="Ishii H."/>
            <person name="Satoh N."/>
            <person name="Nishiyama T."/>
            <person name="Hasebe M."/>
            <person name="Maruyama T."/>
            <person name="Minagawa J."/>
            <person name="Obokata J."/>
            <person name="Shigenobu S."/>
        </authorList>
    </citation>
    <scope>NUCLEOTIDE SEQUENCE [LARGE SCALE GENOMIC DNA]</scope>
</reference>
<gene>
    <name evidence="1" type="ORF">PoB_003636500</name>
</gene>
<evidence type="ECO:0000313" key="1">
    <source>
        <dbReference type="EMBL" id="GFO09860.1"/>
    </source>
</evidence>
<keyword evidence="2" id="KW-1185">Reference proteome</keyword>
<comment type="caution">
    <text evidence="1">The sequence shown here is derived from an EMBL/GenBank/DDBJ whole genome shotgun (WGS) entry which is preliminary data.</text>
</comment>
<organism evidence="1 2">
    <name type="scientific">Plakobranchus ocellatus</name>
    <dbReference type="NCBI Taxonomy" id="259542"/>
    <lineage>
        <taxon>Eukaryota</taxon>
        <taxon>Metazoa</taxon>
        <taxon>Spiralia</taxon>
        <taxon>Lophotrochozoa</taxon>
        <taxon>Mollusca</taxon>
        <taxon>Gastropoda</taxon>
        <taxon>Heterobranchia</taxon>
        <taxon>Euthyneura</taxon>
        <taxon>Panpulmonata</taxon>
        <taxon>Sacoglossa</taxon>
        <taxon>Placobranchoidea</taxon>
        <taxon>Plakobranchidae</taxon>
        <taxon>Plakobranchus</taxon>
    </lineage>
</organism>